<sequence>MLGISVLSFHSTRLHTRNTAPSVTTTFAILLAVNQAGILPDPRSRERRIGLHSSFSTARTLAAEVR</sequence>
<keyword evidence="2" id="KW-1185">Reference proteome</keyword>
<accession>A0AAV2CJE9</accession>
<evidence type="ECO:0000313" key="1">
    <source>
        <dbReference type="EMBL" id="CAL1356557.1"/>
    </source>
</evidence>
<reference evidence="1 2" key="1">
    <citation type="submission" date="2024-04" db="EMBL/GenBank/DDBJ databases">
        <authorList>
            <person name="Fracassetti M."/>
        </authorList>
    </citation>
    <scope>NUCLEOTIDE SEQUENCE [LARGE SCALE GENOMIC DNA]</scope>
</reference>
<dbReference type="AlphaFoldDB" id="A0AAV2CJE9"/>
<protein>
    <submittedName>
        <fullName evidence="1">Uncharacterized protein</fullName>
    </submittedName>
</protein>
<dbReference type="Proteomes" id="UP001497516">
    <property type="component" value="Chromosome 1"/>
</dbReference>
<evidence type="ECO:0000313" key="2">
    <source>
        <dbReference type="Proteomes" id="UP001497516"/>
    </source>
</evidence>
<organism evidence="1 2">
    <name type="scientific">Linum trigynum</name>
    <dbReference type="NCBI Taxonomy" id="586398"/>
    <lineage>
        <taxon>Eukaryota</taxon>
        <taxon>Viridiplantae</taxon>
        <taxon>Streptophyta</taxon>
        <taxon>Embryophyta</taxon>
        <taxon>Tracheophyta</taxon>
        <taxon>Spermatophyta</taxon>
        <taxon>Magnoliopsida</taxon>
        <taxon>eudicotyledons</taxon>
        <taxon>Gunneridae</taxon>
        <taxon>Pentapetalae</taxon>
        <taxon>rosids</taxon>
        <taxon>fabids</taxon>
        <taxon>Malpighiales</taxon>
        <taxon>Linaceae</taxon>
        <taxon>Linum</taxon>
    </lineage>
</organism>
<gene>
    <name evidence="1" type="ORF">LTRI10_LOCUS4253</name>
</gene>
<dbReference type="EMBL" id="OZ034813">
    <property type="protein sequence ID" value="CAL1356557.1"/>
    <property type="molecule type" value="Genomic_DNA"/>
</dbReference>
<proteinExistence type="predicted"/>
<name>A0AAV2CJE9_9ROSI</name>